<feature type="compositionally biased region" description="Polar residues" evidence="1">
    <location>
        <begin position="76"/>
        <end position="86"/>
    </location>
</feature>
<gene>
    <name evidence="2" type="ORF">PG991_002495</name>
</gene>
<feature type="region of interest" description="Disordered" evidence="1">
    <location>
        <begin position="63"/>
        <end position="88"/>
    </location>
</feature>
<feature type="compositionally biased region" description="Polar residues" evidence="1">
    <location>
        <begin position="19"/>
        <end position="33"/>
    </location>
</feature>
<feature type="compositionally biased region" description="Polar residues" evidence="1">
    <location>
        <begin position="320"/>
        <end position="335"/>
    </location>
</feature>
<evidence type="ECO:0000313" key="2">
    <source>
        <dbReference type="EMBL" id="KAK8033097.1"/>
    </source>
</evidence>
<feature type="compositionally biased region" description="Basic and acidic residues" evidence="1">
    <location>
        <begin position="227"/>
        <end position="236"/>
    </location>
</feature>
<evidence type="ECO:0000256" key="1">
    <source>
        <dbReference type="SAM" id="MobiDB-lite"/>
    </source>
</evidence>
<feature type="compositionally biased region" description="Acidic residues" evidence="1">
    <location>
        <begin position="294"/>
        <end position="305"/>
    </location>
</feature>
<evidence type="ECO:0000313" key="3">
    <source>
        <dbReference type="Proteomes" id="UP001396898"/>
    </source>
</evidence>
<comment type="caution">
    <text evidence="2">The sequence shown here is derived from an EMBL/GenBank/DDBJ whole genome shotgun (WGS) entry which is preliminary data.</text>
</comment>
<reference evidence="2 3" key="1">
    <citation type="submission" date="2023-01" db="EMBL/GenBank/DDBJ databases">
        <title>Analysis of 21 Apiospora genomes using comparative genomics revels a genus with tremendous synthesis potential of carbohydrate active enzymes and secondary metabolites.</title>
        <authorList>
            <person name="Sorensen T."/>
        </authorList>
    </citation>
    <scope>NUCLEOTIDE SEQUENCE [LARGE SCALE GENOMIC DNA]</scope>
    <source>
        <strain evidence="2 3">CBS 20057</strain>
    </source>
</reference>
<feature type="compositionally biased region" description="Basic and acidic residues" evidence="1">
    <location>
        <begin position="243"/>
        <end position="257"/>
    </location>
</feature>
<proteinExistence type="predicted"/>
<keyword evidence="3" id="KW-1185">Reference proteome</keyword>
<feature type="region of interest" description="Disordered" evidence="1">
    <location>
        <begin position="1"/>
        <end position="50"/>
    </location>
</feature>
<organism evidence="2 3">
    <name type="scientific">Apiospora marii</name>
    <dbReference type="NCBI Taxonomy" id="335849"/>
    <lineage>
        <taxon>Eukaryota</taxon>
        <taxon>Fungi</taxon>
        <taxon>Dikarya</taxon>
        <taxon>Ascomycota</taxon>
        <taxon>Pezizomycotina</taxon>
        <taxon>Sordariomycetes</taxon>
        <taxon>Xylariomycetidae</taxon>
        <taxon>Amphisphaeriales</taxon>
        <taxon>Apiosporaceae</taxon>
        <taxon>Apiospora</taxon>
    </lineage>
</organism>
<name>A0ABR1SFY7_9PEZI</name>
<accession>A0ABR1SFY7</accession>
<protein>
    <submittedName>
        <fullName evidence="2">Uncharacterized protein</fullName>
    </submittedName>
</protein>
<sequence>MEPTNVDITSSVLRRAAPASSNASLQSIGSSFTPPALDHETASTPPTRPCSWIHENSYMYGALRSSSHGSRDESMAPTSLPTSESPTVDMENPWAPPFGGALLTQDEVHRRWALFSDNQRHQFQTMAKRYAEIRKDVHSEAEEILSTRGEKMHVRKVPEHKLFQNWSWESAASRRRKASSTGEETSSSEDDEDTYDEDEDDDEDDDEDNDEGDEEAYEIIDSITFSGKRDSIEVHRQSFGRRSSTEEYYRWSEDENSRGSLVEGIRRMTEKLISAVQSRRASPQGSESNSPDNSDSDEADDEEPSASESPKTKSKLMTLVQRSFSRSQKGRSQNQQKRKHEPCHRSRYPNAPSSRTPTRLAPSLLPGVIASDPRTSA</sequence>
<dbReference type="EMBL" id="JAQQWI010000006">
    <property type="protein sequence ID" value="KAK8033097.1"/>
    <property type="molecule type" value="Genomic_DNA"/>
</dbReference>
<dbReference type="Proteomes" id="UP001396898">
    <property type="component" value="Unassembled WGS sequence"/>
</dbReference>
<feature type="region of interest" description="Disordered" evidence="1">
    <location>
        <begin position="173"/>
        <end position="377"/>
    </location>
</feature>
<feature type="compositionally biased region" description="Acidic residues" evidence="1">
    <location>
        <begin position="186"/>
        <end position="218"/>
    </location>
</feature>
<feature type="compositionally biased region" description="Polar residues" evidence="1">
    <location>
        <begin position="1"/>
        <end position="12"/>
    </location>
</feature>
<feature type="compositionally biased region" description="Basic residues" evidence="1">
    <location>
        <begin position="336"/>
        <end position="347"/>
    </location>
</feature>
<feature type="compositionally biased region" description="Polar residues" evidence="1">
    <location>
        <begin position="275"/>
        <end position="285"/>
    </location>
</feature>